<dbReference type="Gene3D" id="2.60.40.10">
    <property type="entry name" value="Immunoglobulins"/>
    <property type="match status" value="1"/>
</dbReference>
<organism evidence="7 8">
    <name type="scientific">Macrostomum lignano</name>
    <dbReference type="NCBI Taxonomy" id="282301"/>
    <lineage>
        <taxon>Eukaryota</taxon>
        <taxon>Metazoa</taxon>
        <taxon>Spiralia</taxon>
        <taxon>Lophotrochozoa</taxon>
        <taxon>Platyhelminthes</taxon>
        <taxon>Rhabditophora</taxon>
        <taxon>Macrostomorpha</taxon>
        <taxon>Macrostomida</taxon>
        <taxon>Macrostomidae</taxon>
        <taxon>Macrostomum</taxon>
    </lineage>
</organism>
<evidence type="ECO:0000256" key="4">
    <source>
        <dbReference type="ARBA" id="ARBA00023180"/>
    </source>
</evidence>
<evidence type="ECO:0000256" key="6">
    <source>
        <dbReference type="SAM" id="MobiDB-lite"/>
    </source>
</evidence>
<protein>
    <submittedName>
        <fullName evidence="8">Ig-like domain-containing protein</fullName>
    </submittedName>
</protein>
<dbReference type="InterPro" id="IPR051275">
    <property type="entry name" value="Cell_adhesion_signaling"/>
</dbReference>
<dbReference type="GO" id="GO:0098609">
    <property type="term" value="P:cell-cell adhesion"/>
    <property type="evidence" value="ECO:0007669"/>
    <property type="project" value="TreeGrafter"/>
</dbReference>
<keyword evidence="4" id="KW-0325">Glycoprotein</keyword>
<keyword evidence="5" id="KW-0393">Immunoglobulin domain</keyword>
<dbReference type="AlphaFoldDB" id="A0A1I8JRP1"/>
<dbReference type="GO" id="GO:0050839">
    <property type="term" value="F:cell adhesion molecule binding"/>
    <property type="evidence" value="ECO:0007669"/>
    <property type="project" value="TreeGrafter"/>
</dbReference>
<dbReference type="GO" id="GO:0005886">
    <property type="term" value="C:plasma membrane"/>
    <property type="evidence" value="ECO:0007669"/>
    <property type="project" value="TreeGrafter"/>
</dbReference>
<reference evidence="8" key="1">
    <citation type="submission" date="2016-11" db="UniProtKB">
        <authorList>
            <consortium name="WormBaseParasite"/>
        </authorList>
    </citation>
    <scope>IDENTIFICATION</scope>
</reference>
<feature type="region of interest" description="Disordered" evidence="6">
    <location>
        <begin position="518"/>
        <end position="548"/>
    </location>
</feature>
<dbReference type="SUPFAM" id="SSF48726">
    <property type="entry name" value="Immunoglobulin"/>
    <property type="match status" value="1"/>
</dbReference>
<evidence type="ECO:0000256" key="1">
    <source>
        <dbReference type="ARBA" id="ARBA00004479"/>
    </source>
</evidence>
<feature type="region of interest" description="Disordered" evidence="6">
    <location>
        <begin position="40"/>
        <end position="64"/>
    </location>
</feature>
<accession>A0A1I8JRP1</accession>
<keyword evidence="7" id="KW-1185">Reference proteome</keyword>
<proteinExistence type="predicted"/>
<comment type="subcellular location">
    <subcellularLocation>
        <location evidence="1">Membrane</location>
        <topology evidence="1">Single-pass type I membrane protein</topology>
    </subcellularLocation>
</comment>
<evidence type="ECO:0000256" key="5">
    <source>
        <dbReference type="ARBA" id="ARBA00023319"/>
    </source>
</evidence>
<evidence type="ECO:0000256" key="2">
    <source>
        <dbReference type="ARBA" id="ARBA00023136"/>
    </source>
</evidence>
<sequence>MPPAAAAAALTTAAAEVETTLTTSRTASLARVSSSAGGGALASARSLKSQSQISAGDDGEVEDEEIEVEELPSAADEDPTDVTRSIARSLCRPTTSKMPIGMPLAGPISDEGTPPTFIHWPASQRHVILLKPDHVTLECGAFGDPPPNYSFEAISPGVYRCLAVNSLGVAVSDVAIARRSNGHRPSNNGALLFGASVRQSDGSGVYRCGWRDPGLRRIIERPPGLPALRAAAWPTRTRDLSIFFDSRPDVSESGRYVCSKPATAFSAGTLMLFCFFSGNPPPTIAWQVALLVASRYRCVATSNSGVVAFSDFHLQIVLPPIWSRPAVAPPSTLSLPLATGLVMRCQGDRMRMAQRCQWISRNGVSLKLNSSSTTESVVMVTDSASYADRAVYQCNCTSGLPGAYLYANAYVNVVARRPKIRTKQLAHWAWLTPVSLCRVDPSLGRLSKQVDFLNGSRYQLLGLEWGGLADLTVDKLQLSDGGQYRCRLINHTKPTAPGSASVQQNLTVLQPTRVLAGPADALPTAGPTQLKPKSSACPVDSSRDSRLANNSGYNGVVSYQLAQRDGLALTPSSTNFDSQRLTAPMRMEAELLEFEDWLVLSPVFNLNTPADTLARQRAVAMVTSMSIRRSRRHKLHRLVASVEAARAPRKLLLIGLQLWPGHTAWSSPSESVNERLQRMLTLSIVLLLVTRV</sequence>
<keyword evidence="2" id="KW-0472">Membrane</keyword>
<keyword evidence="3" id="KW-1015">Disulfide bond</keyword>
<dbReference type="InterPro" id="IPR036179">
    <property type="entry name" value="Ig-like_dom_sf"/>
</dbReference>
<dbReference type="PANTHER" id="PTHR11640">
    <property type="entry name" value="NEPHRIN"/>
    <property type="match status" value="1"/>
</dbReference>
<evidence type="ECO:0000313" key="8">
    <source>
        <dbReference type="WBParaSite" id="snap_masked-unitig_37188-processed-gene-0.0-mRNA-1"/>
    </source>
</evidence>
<evidence type="ECO:0000256" key="3">
    <source>
        <dbReference type="ARBA" id="ARBA00023157"/>
    </source>
</evidence>
<dbReference type="InterPro" id="IPR013783">
    <property type="entry name" value="Ig-like_fold"/>
</dbReference>
<dbReference type="GO" id="GO:0005911">
    <property type="term" value="C:cell-cell junction"/>
    <property type="evidence" value="ECO:0007669"/>
    <property type="project" value="TreeGrafter"/>
</dbReference>
<dbReference type="PANTHER" id="PTHR11640:SF164">
    <property type="entry name" value="MAM DOMAIN-CONTAINING GLYCOSYLPHOSPHATIDYLINOSITOL ANCHOR PROTEIN 1"/>
    <property type="match status" value="1"/>
</dbReference>
<evidence type="ECO:0000313" key="7">
    <source>
        <dbReference type="Proteomes" id="UP000095280"/>
    </source>
</evidence>
<dbReference type="WBParaSite" id="snap_masked-unitig_37188-processed-gene-0.0-mRNA-1">
    <property type="protein sequence ID" value="snap_masked-unitig_37188-processed-gene-0.0-mRNA-1"/>
    <property type="gene ID" value="snap_masked-unitig_37188-processed-gene-0.0"/>
</dbReference>
<name>A0A1I8JRP1_9PLAT</name>
<dbReference type="Proteomes" id="UP000095280">
    <property type="component" value="Unplaced"/>
</dbReference>